<evidence type="ECO:0000313" key="1">
    <source>
        <dbReference type="EMBL" id="KIO78979.1"/>
    </source>
</evidence>
<dbReference type="AlphaFoldDB" id="A0A0D0G2H1"/>
<keyword evidence="2" id="KW-1185">Reference proteome</keyword>
<dbReference type="EMBL" id="JXRA01000003">
    <property type="protein sequence ID" value="KIO78979.1"/>
    <property type="molecule type" value="Genomic_DNA"/>
</dbReference>
<name>A0A0D0G2H1_9SPHI</name>
<protein>
    <submittedName>
        <fullName evidence="1">Uncharacterized protein</fullName>
    </submittedName>
</protein>
<sequence>MEIQASFIQIFPEYQDVFYDDLENHRKYFLPLCSINLKFFSPDKDQWLHFVSVKEIYDGRVGENTTEFHTDYTKCDMFGFDIIDGKYKFDGKWEYFTVSTEILPANYHLEYTDEVIQYNYNEAVYQLKKAYYKKFGELYARDFYRPGLTVEGIRRLERLLQLTVEDIHKDEPSDYFSETISKKINGVIDEINIDNLPLDDCECSGGNLMDKPFKPDGSLFNYIACMEGYNFQENAADQIYLFHDDLMSKAVICLEYT</sequence>
<comment type="caution">
    <text evidence="1">The sequence shown here is derived from an EMBL/GenBank/DDBJ whole genome shotgun (WGS) entry which is preliminary data.</text>
</comment>
<accession>A0A0D0G2H1</accession>
<reference evidence="1 2" key="1">
    <citation type="submission" date="2015-01" db="EMBL/GenBank/DDBJ databases">
        <title>Draft genome sequence of Pedobacter sp. NL19 isolated from sludge of an effluent treatment pond in an abandoned uranium mine.</title>
        <authorList>
            <person name="Santos T."/>
            <person name="Caetano T."/>
            <person name="Covas C."/>
            <person name="Cruz A."/>
            <person name="Mendo S."/>
        </authorList>
    </citation>
    <scope>NUCLEOTIDE SEQUENCE [LARGE SCALE GENOMIC DNA]</scope>
    <source>
        <strain evidence="1 2">NL19</strain>
    </source>
</reference>
<proteinExistence type="predicted"/>
<dbReference type="RefSeq" id="WP_041877271.1">
    <property type="nucleotide sequence ID" value="NZ_CP157278.1"/>
</dbReference>
<evidence type="ECO:0000313" key="2">
    <source>
        <dbReference type="Proteomes" id="UP000032049"/>
    </source>
</evidence>
<dbReference type="Proteomes" id="UP000032049">
    <property type="component" value="Unassembled WGS sequence"/>
</dbReference>
<dbReference type="OrthoDB" id="1150828at2"/>
<organism evidence="1 2">
    <name type="scientific">Pedobacter lusitanus</name>
    <dbReference type="NCBI Taxonomy" id="1503925"/>
    <lineage>
        <taxon>Bacteria</taxon>
        <taxon>Pseudomonadati</taxon>
        <taxon>Bacteroidota</taxon>
        <taxon>Sphingobacteriia</taxon>
        <taxon>Sphingobacteriales</taxon>
        <taxon>Sphingobacteriaceae</taxon>
        <taxon>Pedobacter</taxon>
    </lineage>
</organism>
<gene>
    <name evidence="1" type="ORF">TH53_00360</name>
</gene>